<gene>
    <name evidence="1" type="ORF">F0U60_06380</name>
</gene>
<accession>A0ABY9WPW4</accession>
<evidence type="ECO:0000313" key="2">
    <source>
        <dbReference type="Proteomes" id="UP001611383"/>
    </source>
</evidence>
<evidence type="ECO:0000313" key="1">
    <source>
        <dbReference type="EMBL" id="WNG43762.1"/>
    </source>
</evidence>
<name>A0ABY9WPW4_9BACT</name>
<dbReference type="EMBL" id="CP043494">
    <property type="protein sequence ID" value="WNG43762.1"/>
    <property type="molecule type" value="Genomic_DNA"/>
</dbReference>
<dbReference type="Proteomes" id="UP001611383">
    <property type="component" value="Chromosome"/>
</dbReference>
<protein>
    <submittedName>
        <fullName evidence="1">Uncharacterized protein</fullName>
    </submittedName>
</protein>
<organism evidence="1 2">
    <name type="scientific">Archangium minus</name>
    <dbReference type="NCBI Taxonomy" id="83450"/>
    <lineage>
        <taxon>Bacteria</taxon>
        <taxon>Pseudomonadati</taxon>
        <taxon>Myxococcota</taxon>
        <taxon>Myxococcia</taxon>
        <taxon>Myxococcales</taxon>
        <taxon>Cystobacterineae</taxon>
        <taxon>Archangiaceae</taxon>
        <taxon>Archangium</taxon>
    </lineage>
</organism>
<proteinExistence type="predicted"/>
<keyword evidence="2" id="KW-1185">Reference proteome</keyword>
<sequence>MNDDVRGPRIAARTFFQQLRAQGYNSTQILREISDLIGLVTLSIQEKNPPPGVSEPLELALVRPAALTDK</sequence>
<reference evidence="1 2" key="1">
    <citation type="submission" date="2019-08" db="EMBL/GenBank/DDBJ databases">
        <title>Archangium and Cystobacter genomes.</title>
        <authorList>
            <person name="Chen I.-C.K."/>
            <person name="Wielgoss S."/>
        </authorList>
    </citation>
    <scope>NUCLEOTIDE SEQUENCE [LARGE SCALE GENOMIC DNA]</scope>
    <source>
        <strain evidence="1 2">Cbm 6</strain>
    </source>
</reference>
<dbReference type="RefSeq" id="WP_395815410.1">
    <property type="nucleotide sequence ID" value="NZ_CP043494.1"/>
</dbReference>